<dbReference type="InterPro" id="IPR002068">
    <property type="entry name" value="A-crystallin/Hsp20_dom"/>
</dbReference>
<dbReference type="Pfam" id="PF00011">
    <property type="entry name" value="HSP20"/>
    <property type="match status" value="1"/>
</dbReference>
<keyword evidence="4" id="KW-0346">Stress response</keyword>
<evidence type="ECO:0000313" key="5">
    <source>
        <dbReference type="Proteomes" id="UP000006443"/>
    </source>
</evidence>
<dbReference type="Proteomes" id="UP000006443">
    <property type="component" value="Unassembled WGS sequence"/>
</dbReference>
<reference evidence="4 5" key="1">
    <citation type="submission" date="2009-02" db="EMBL/GenBank/DDBJ databases">
        <title>Sequencing of the draft genome and assembly of Dethiobacter alkaliphilus AHT 1.</title>
        <authorList>
            <consortium name="US DOE Joint Genome Institute (JGI-PGF)"/>
            <person name="Lucas S."/>
            <person name="Copeland A."/>
            <person name="Lapidus A."/>
            <person name="Glavina del Rio T."/>
            <person name="Dalin E."/>
            <person name="Tice H."/>
            <person name="Bruce D."/>
            <person name="Goodwin L."/>
            <person name="Pitluck S."/>
            <person name="Larimer F."/>
            <person name="Land M.L."/>
            <person name="Hauser L."/>
            <person name="Muyzer G."/>
        </authorList>
    </citation>
    <scope>NUCLEOTIDE SEQUENCE [LARGE SCALE GENOMIC DNA]</scope>
    <source>
        <strain evidence="4 5">AHT 1</strain>
    </source>
</reference>
<name>C0GJK2_DETAL</name>
<evidence type="ECO:0000259" key="3">
    <source>
        <dbReference type="PROSITE" id="PS01031"/>
    </source>
</evidence>
<comment type="caution">
    <text evidence="4">The sequence shown here is derived from an EMBL/GenBank/DDBJ whole genome shotgun (WGS) entry which is preliminary data.</text>
</comment>
<gene>
    <name evidence="4" type="ORF">DealDRAFT_2661</name>
</gene>
<evidence type="ECO:0000256" key="1">
    <source>
        <dbReference type="PROSITE-ProRule" id="PRU00285"/>
    </source>
</evidence>
<dbReference type="STRING" id="555088.DealDRAFT_2661"/>
<dbReference type="CDD" id="cd06464">
    <property type="entry name" value="ACD_sHsps-like"/>
    <property type="match status" value="1"/>
</dbReference>
<feature type="domain" description="SHSP" evidence="3">
    <location>
        <begin position="37"/>
        <end position="151"/>
    </location>
</feature>
<dbReference type="PANTHER" id="PTHR11527">
    <property type="entry name" value="HEAT-SHOCK PROTEIN 20 FAMILY MEMBER"/>
    <property type="match status" value="1"/>
</dbReference>
<dbReference type="Gene3D" id="2.60.40.790">
    <property type="match status" value="1"/>
</dbReference>
<comment type="similarity">
    <text evidence="1 2">Belongs to the small heat shock protein (HSP20) family.</text>
</comment>
<dbReference type="SUPFAM" id="SSF49764">
    <property type="entry name" value="HSP20-like chaperones"/>
    <property type="match status" value="1"/>
</dbReference>
<evidence type="ECO:0000256" key="2">
    <source>
        <dbReference type="RuleBase" id="RU003616"/>
    </source>
</evidence>
<keyword evidence="5" id="KW-1185">Reference proteome</keyword>
<accession>C0GJK2</accession>
<organism evidence="4 5">
    <name type="scientific">Dethiobacter alkaliphilus AHT 1</name>
    <dbReference type="NCBI Taxonomy" id="555088"/>
    <lineage>
        <taxon>Bacteria</taxon>
        <taxon>Bacillati</taxon>
        <taxon>Bacillota</taxon>
        <taxon>Dethiobacteria</taxon>
        <taxon>Dethiobacterales</taxon>
        <taxon>Dethiobacteraceae</taxon>
        <taxon>Dethiobacter</taxon>
    </lineage>
</organism>
<dbReference type="eggNOG" id="COG0071">
    <property type="taxonomic scope" value="Bacteria"/>
</dbReference>
<dbReference type="AlphaFoldDB" id="C0GJK2"/>
<dbReference type="InterPro" id="IPR008978">
    <property type="entry name" value="HSP20-like_chaperone"/>
</dbReference>
<dbReference type="RefSeq" id="WP_008518286.1">
    <property type="nucleotide sequence ID" value="NZ_ACJM01000016.1"/>
</dbReference>
<dbReference type="PROSITE" id="PS01031">
    <property type="entry name" value="SHSP"/>
    <property type="match status" value="1"/>
</dbReference>
<dbReference type="InterPro" id="IPR031107">
    <property type="entry name" value="Small_HSP"/>
</dbReference>
<sequence>MLSLTSWNPYGEFARMAEEQRHMRFPDSPFLDMKGQPYDRMPGPTVDIHETEKEVLVSAEIPGANPDELDITVDDMQITISGEIKRRADRERDGYRMVERRYGRFSRTVPLPVEVKPDEAWADYHHGVLEVRINKVENGRIRSRKLKVNTQQH</sequence>
<dbReference type="EMBL" id="ACJM01000016">
    <property type="protein sequence ID" value="EEG76549.1"/>
    <property type="molecule type" value="Genomic_DNA"/>
</dbReference>
<evidence type="ECO:0000313" key="4">
    <source>
        <dbReference type="EMBL" id="EEG76549.1"/>
    </source>
</evidence>
<dbReference type="OrthoDB" id="9811615at2"/>
<protein>
    <submittedName>
        <fullName evidence="4">Heat shock protein Hsp20</fullName>
    </submittedName>
</protein>
<proteinExistence type="inferred from homology"/>